<evidence type="ECO:0000313" key="2">
    <source>
        <dbReference type="EMBL" id="KAK2155960.1"/>
    </source>
</evidence>
<evidence type="ECO:0000313" key="3">
    <source>
        <dbReference type="Proteomes" id="UP001208570"/>
    </source>
</evidence>
<keyword evidence="1" id="KW-0472">Membrane</keyword>
<keyword evidence="1" id="KW-0812">Transmembrane</keyword>
<proteinExistence type="predicted"/>
<feature type="transmembrane region" description="Helical" evidence="1">
    <location>
        <begin position="38"/>
        <end position="58"/>
    </location>
</feature>
<dbReference type="AlphaFoldDB" id="A0AAD9JP20"/>
<name>A0AAD9JP20_9ANNE</name>
<feature type="transmembrane region" description="Helical" evidence="1">
    <location>
        <begin position="12"/>
        <end position="31"/>
    </location>
</feature>
<sequence>MSVRMSVSKCHNIIWIVINLLLYCIYPVTSLCLFRDMLIVRGSELALYAVVIILTITGNTDQTYTLPVIGMILPLTDIITLVIKGSTFHQILLYVASCTLLLASSTIWLLSRTGSETSVLPVQMIGNDKETICKTDDKYIEKTLPKIKTNTGYSVLEVDLINKLTTI</sequence>
<reference evidence="2" key="1">
    <citation type="journal article" date="2023" name="Mol. Biol. Evol.">
        <title>Third-Generation Sequencing Reveals the Adaptive Role of the Epigenome in Three Deep-Sea Polychaetes.</title>
        <authorList>
            <person name="Perez M."/>
            <person name="Aroh O."/>
            <person name="Sun Y."/>
            <person name="Lan Y."/>
            <person name="Juniper S.K."/>
            <person name="Young C.R."/>
            <person name="Angers B."/>
            <person name="Qian P.Y."/>
        </authorList>
    </citation>
    <scope>NUCLEOTIDE SEQUENCE</scope>
    <source>
        <strain evidence="2">P08H-3</strain>
    </source>
</reference>
<feature type="transmembrane region" description="Helical" evidence="1">
    <location>
        <begin position="64"/>
        <end position="84"/>
    </location>
</feature>
<comment type="caution">
    <text evidence="2">The sequence shown here is derived from an EMBL/GenBank/DDBJ whole genome shotgun (WGS) entry which is preliminary data.</text>
</comment>
<evidence type="ECO:0000256" key="1">
    <source>
        <dbReference type="SAM" id="Phobius"/>
    </source>
</evidence>
<keyword evidence="3" id="KW-1185">Reference proteome</keyword>
<gene>
    <name evidence="2" type="ORF">LSH36_225g00011</name>
</gene>
<feature type="transmembrane region" description="Helical" evidence="1">
    <location>
        <begin position="91"/>
        <end position="110"/>
    </location>
</feature>
<dbReference type="Proteomes" id="UP001208570">
    <property type="component" value="Unassembled WGS sequence"/>
</dbReference>
<organism evidence="2 3">
    <name type="scientific">Paralvinella palmiformis</name>
    <dbReference type="NCBI Taxonomy" id="53620"/>
    <lineage>
        <taxon>Eukaryota</taxon>
        <taxon>Metazoa</taxon>
        <taxon>Spiralia</taxon>
        <taxon>Lophotrochozoa</taxon>
        <taxon>Annelida</taxon>
        <taxon>Polychaeta</taxon>
        <taxon>Sedentaria</taxon>
        <taxon>Canalipalpata</taxon>
        <taxon>Terebellida</taxon>
        <taxon>Terebelliformia</taxon>
        <taxon>Alvinellidae</taxon>
        <taxon>Paralvinella</taxon>
    </lineage>
</organism>
<dbReference type="EMBL" id="JAODUP010000225">
    <property type="protein sequence ID" value="KAK2155960.1"/>
    <property type="molecule type" value="Genomic_DNA"/>
</dbReference>
<accession>A0AAD9JP20</accession>
<keyword evidence="1" id="KW-1133">Transmembrane helix</keyword>
<protein>
    <submittedName>
        <fullName evidence="2">Uncharacterized protein</fullName>
    </submittedName>
</protein>